<keyword evidence="8" id="KW-1185">Reference proteome</keyword>
<reference evidence="7 8" key="1">
    <citation type="submission" date="2019-12" db="EMBL/GenBank/DDBJ databases">
        <authorList>
            <person name="Xu J."/>
        </authorList>
    </citation>
    <scope>NUCLEOTIDE SEQUENCE [LARGE SCALE GENOMIC DNA]</scope>
    <source>
        <strain evidence="7 8">HX-5-24</strain>
    </source>
</reference>
<name>A0A7C9HN39_9GAMM</name>
<proteinExistence type="predicted"/>
<keyword evidence="5 6" id="KW-0472">Membrane</keyword>
<feature type="transmembrane region" description="Helical" evidence="6">
    <location>
        <begin position="241"/>
        <end position="274"/>
    </location>
</feature>
<evidence type="ECO:0000256" key="6">
    <source>
        <dbReference type="SAM" id="Phobius"/>
    </source>
</evidence>
<keyword evidence="4 6" id="KW-1133">Transmembrane helix</keyword>
<keyword evidence="2" id="KW-1003">Cell membrane</keyword>
<feature type="transmembrane region" description="Helical" evidence="6">
    <location>
        <begin position="286"/>
        <end position="307"/>
    </location>
</feature>
<feature type="transmembrane region" description="Helical" evidence="6">
    <location>
        <begin position="85"/>
        <end position="106"/>
    </location>
</feature>
<evidence type="ECO:0000313" key="8">
    <source>
        <dbReference type="Proteomes" id="UP000479692"/>
    </source>
</evidence>
<dbReference type="RefSeq" id="WP_156642586.1">
    <property type="nucleotide sequence ID" value="NZ_WOXT01000004.1"/>
</dbReference>
<evidence type="ECO:0000256" key="5">
    <source>
        <dbReference type="ARBA" id="ARBA00023136"/>
    </source>
</evidence>
<evidence type="ECO:0000256" key="4">
    <source>
        <dbReference type="ARBA" id="ARBA00022989"/>
    </source>
</evidence>
<gene>
    <name evidence="7" type="ORF">GN331_12455</name>
</gene>
<feature type="transmembrane region" description="Helical" evidence="6">
    <location>
        <begin position="210"/>
        <end position="235"/>
    </location>
</feature>
<evidence type="ECO:0000256" key="1">
    <source>
        <dbReference type="ARBA" id="ARBA00004651"/>
    </source>
</evidence>
<evidence type="ECO:0000256" key="2">
    <source>
        <dbReference type="ARBA" id="ARBA00022475"/>
    </source>
</evidence>
<comment type="subcellular location">
    <subcellularLocation>
        <location evidence="1">Cell membrane</location>
        <topology evidence="1">Multi-pass membrane protein</topology>
    </subcellularLocation>
</comment>
<comment type="caution">
    <text evidence="7">The sequence shown here is derived from an EMBL/GenBank/DDBJ whole genome shotgun (WGS) entry which is preliminary data.</text>
</comment>
<sequence>MTHRRPWLARAKRVVFVAFLCGVAYLLWRAGQSLDWHAVGDVLRNLDAATLATAFALTAASFLLYTGYDLAARRYAGHDVPTARVMLISFIAYTFALNIGAAVGGAGFRLRMYGREGVPIGRVTRVIAFCIATNWIGFFVLAGALFSSGALVPPPNFPLHVFGLAPGAGMRALGVLMLGIGVAYLIACFTTHGRVFHVRGHHFRFPTPRLALLQIAMATTNWTLMGLTVACFLPQVGDAQVIGALLLAAVATAIAHIPAGIGVAEAVFIALLGHRVPAPQLIGALIAYRACYFLAPLVVATIAYAGLELVRRPSSTLPSVAKQ</sequence>
<dbReference type="Pfam" id="PF03706">
    <property type="entry name" value="LPG_synthase_TM"/>
    <property type="match status" value="1"/>
</dbReference>
<dbReference type="GO" id="GO:0005886">
    <property type="term" value="C:plasma membrane"/>
    <property type="evidence" value="ECO:0007669"/>
    <property type="project" value="UniProtKB-SubCell"/>
</dbReference>
<feature type="transmembrane region" description="Helical" evidence="6">
    <location>
        <begin position="12"/>
        <end position="28"/>
    </location>
</feature>
<feature type="transmembrane region" description="Helical" evidence="6">
    <location>
        <begin position="168"/>
        <end position="189"/>
    </location>
</feature>
<feature type="transmembrane region" description="Helical" evidence="6">
    <location>
        <begin position="126"/>
        <end position="148"/>
    </location>
</feature>
<dbReference type="AlphaFoldDB" id="A0A7C9HN39"/>
<evidence type="ECO:0000313" key="7">
    <source>
        <dbReference type="EMBL" id="MUV15017.1"/>
    </source>
</evidence>
<dbReference type="Proteomes" id="UP000479692">
    <property type="component" value="Unassembled WGS sequence"/>
</dbReference>
<evidence type="ECO:0000256" key="3">
    <source>
        <dbReference type="ARBA" id="ARBA00022692"/>
    </source>
</evidence>
<organism evidence="7 8">
    <name type="scientific">Noviluteimonas gilva</name>
    <dbReference type="NCBI Taxonomy" id="2682097"/>
    <lineage>
        <taxon>Bacteria</taxon>
        <taxon>Pseudomonadati</taxon>
        <taxon>Pseudomonadota</taxon>
        <taxon>Gammaproteobacteria</taxon>
        <taxon>Lysobacterales</taxon>
        <taxon>Lysobacteraceae</taxon>
        <taxon>Noviluteimonas</taxon>
    </lineage>
</organism>
<dbReference type="EMBL" id="WOXT01000004">
    <property type="protein sequence ID" value="MUV15017.1"/>
    <property type="molecule type" value="Genomic_DNA"/>
</dbReference>
<accession>A0A7C9HN39</accession>
<keyword evidence="3 6" id="KW-0812">Transmembrane</keyword>
<dbReference type="PANTHER" id="PTHR39087">
    <property type="entry name" value="UPF0104 MEMBRANE PROTEIN MJ1595"/>
    <property type="match status" value="1"/>
</dbReference>
<protein>
    <submittedName>
        <fullName evidence="7">UPF0104 family protein</fullName>
    </submittedName>
</protein>
<dbReference type="PANTHER" id="PTHR39087:SF2">
    <property type="entry name" value="UPF0104 MEMBRANE PROTEIN MJ1595"/>
    <property type="match status" value="1"/>
</dbReference>
<dbReference type="InterPro" id="IPR022791">
    <property type="entry name" value="L-PG_synthase/AglD"/>
</dbReference>